<evidence type="ECO:0000256" key="8">
    <source>
        <dbReference type="ARBA" id="ARBA00023118"/>
    </source>
</evidence>
<dbReference type="STRING" id="1777.AWC07_16455"/>
<dbReference type="GO" id="GO:0046872">
    <property type="term" value="F:metal ion binding"/>
    <property type="evidence" value="ECO:0007669"/>
    <property type="project" value="UniProtKB-UniRule"/>
</dbReference>
<gene>
    <name evidence="9" type="primary">cas2</name>
    <name evidence="10" type="ORF">AWC07_16455</name>
</gene>
<evidence type="ECO:0000256" key="1">
    <source>
        <dbReference type="ARBA" id="ARBA00001946"/>
    </source>
</evidence>
<evidence type="ECO:0000256" key="9">
    <source>
        <dbReference type="HAMAP-Rule" id="MF_01471"/>
    </source>
</evidence>
<comment type="subunit">
    <text evidence="9">Homodimer, forms a heterotetramer with a Cas1 homodimer.</text>
</comment>
<feature type="binding site" evidence="9">
    <location>
        <position position="11"/>
    </location>
    <ligand>
        <name>Mg(2+)</name>
        <dbReference type="ChEBI" id="CHEBI:18420"/>
        <note>catalytic</note>
    </ligand>
</feature>
<evidence type="ECO:0000256" key="4">
    <source>
        <dbReference type="ARBA" id="ARBA00022723"/>
    </source>
</evidence>
<comment type="function">
    <text evidence="9">CRISPR (clustered regularly interspaced short palindromic repeat), is an adaptive immune system that provides protection against mobile genetic elements (viruses, transposable elements and conjugative plasmids). CRISPR clusters contain sequences complementary to antecedent mobile elements and target invading nucleic acids. CRISPR clusters are transcribed and processed into CRISPR RNA (crRNA). Functions as a ssRNA-specific endoribonuclease. Involved in the integration of spacer DNA into the CRISPR cassette.</text>
</comment>
<evidence type="ECO:0000313" key="11">
    <source>
        <dbReference type="Proteomes" id="UP000193738"/>
    </source>
</evidence>
<sequence>MTRRRYLMAYDIADPKRLRRVCTLMEDHGERLQYSVFLCDLSVAELAELEAAVTAAMHLVEDNVVRIDLGPTYAAAAIRQIGRGRCIPADGPQIV</sequence>
<dbReference type="EC" id="3.1.-.-" evidence="9"/>
<dbReference type="InterPro" id="IPR019199">
    <property type="entry name" value="Virulence_VapD/CRISPR_Cas2"/>
</dbReference>
<keyword evidence="3 9" id="KW-0540">Nuclease</keyword>
<comment type="caution">
    <text evidence="10">The sequence shown here is derived from an EMBL/GenBank/DDBJ whole genome shotgun (WGS) entry which is preliminary data.</text>
</comment>
<dbReference type="NCBIfam" id="TIGR01573">
    <property type="entry name" value="cas2"/>
    <property type="match status" value="1"/>
</dbReference>
<keyword evidence="4 9" id="KW-0479">Metal-binding</keyword>
<name>A0A1X1V2I5_MYCGS</name>
<accession>A0A1X1V2I5</accession>
<keyword evidence="7 9" id="KW-0460">Magnesium</keyword>
<dbReference type="GO" id="GO:0043571">
    <property type="term" value="P:maintenance of CRISPR repeat elements"/>
    <property type="evidence" value="ECO:0007669"/>
    <property type="project" value="UniProtKB-UniRule"/>
</dbReference>
<dbReference type="HAMAP" id="MF_01471">
    <property type="entry name" value="Cas2"/>
    <property type="match status" value="1"/>
</dbReference>
<proteinExistence type="inferred from homology"/>
<keyword evidence="6 9" id="KW-0378">Hydrolase</keyword>
<evidence type="ECO:0000256" key="5">
    <source>
        <dbReference type="ARBA" id="ARBA00022759"/>
    </source>
</evidence>
<evidence type="ECO:0000256" key="6">
    <source>
        <dbReference type="ARBA" id="ARBA00022801"/>
    </source>
</evidence>
<evidence type="ECO:0000313" key="10">
    <source>
        <dbReference type="EMBL" id="ORV63316.1"/>
    </source>
</evidence>
<protein>
    <recommendedName>
        <fullName evidence="9">CRISPR-associated endoribonuclease Cas2</fullName>
        <ecNumber evidence="9">3.1.-.-</ecNumber>
    </recommendedName>
</protein>
<evidence type="ECO:0000256" key="3">
    <source>
        <dbReference type="ARBA" id="ARBA00022722"/>
    </source>
</evidence>
<dbReference type="Pfam" id="PF09827">
    <property type="entry name" value="CRISPR_Cas2"/>
    <property type="match status" value="1"/>
</dbReference>
<comment type="cofactor">
    <cofactor evidence="1 9">
        <name>Mg(2+)</name>
        <dbReference type="ChEBI" id="CHEBI:18420"/>
    </cofactor>
</comment>
<dbReference type="PANTHER" id="PTHR34405">
    <property type="entry name" value="CRISPR-ASSOCIATED ENDORIBONUCLEASE CAS2"/>
    <property type="match status" value="1"/>
</dbReference>
<organism evidence="10 11">
    <name type="scientific">Mycobacterium gastri</name>
    <dbReference type="NCBI Taxonomy" id="1777"/>
    <lineage>
        <taxon>Bacteria</taxon>
        <taxon>Bacillati</taxon>
        <taxon>Actinomycetota</taxon>
        <taxon>Actinomycetes</taxon>
        <taxon>Mycobacteriales</taxon>
        <taxon>Mycobacteriaceae</taxon>
        <taxon>Mycobacterium</taxon>
    </lineage>
</organism>
<dbReference type="EMBL" id="LQOX01000131">
    <property type="protein sequence ID" value="ORV63316.1"/>
    <property type="molecule type" value="Genomic_DNA"/>
</dbReference>
<dbReference type="InterPro" id="IPR021127">
    <property type="entry name" value="CRISPR_associated_Cas2"/>
</dbReference>
<keyword evidence="5 9" id="KW-0255">Endonuclease</keyword>
<keyword evidence="11" id="KW-1185">Reference proteome</keyword>
<dbReference type="Proteomes" id="UP000193738">
    <property type="component" value="Unassembled WGS sequence"/>
</dbReference>
<dbReference type="GO" id="GO:0051607">
    <property type="term" value="P:defense response to virus"/>
    <property type="evidence" value="ECO:0007669"/>
    <property type="project" value="UniProtKB-UniRule"/>
</dbReference>
<dbReference type="GO" id="GO:0004521">
    <property type="term" value="F:RNA endonuclease activity"/>
    <property type="evidence" value="ECO:0007669"/>
    <property type="project" value="InterPro"/>
</dbReference>
<dbReference type="GO" id="GO:0016787">
    <property type="term" value="F:hydrolase activity"/>
    <property type="evidence" value="ECO:0007669"/>
    <property type="project" value="UniProtKB-KW"/>
</dbReference>
<dbReference type="CDD" id="cd09725">
    <property type="entry name" value="Cas2_I_II_III"/>
    <property type="match status" value="1"/>
</dbReference>
<comment type="similarity">
    <text evidence="2 9">Belongs to the CRISPR-associated endoribonuclease Cas2 protein family.</text>
</comment>
<reference evidence="10 11" key="1">
    <citation type="submission" date="2016-01" db="EMBL/GenBank/DDBJ databases">
        <title>The new phylogeny of the genus Mycobacterium.</title>
        <authorList>
            <person name="Tarcisio F."/>
            <person name="Conor M."/>
            <person name="Antonella G."/>
            <person name="Elisabetta G."/>
            <person name="Giulia F.S."/>
            <person name="Sara T."/>
            <person name="Anna F."/>
            <person name="Clotilde B."/>
            <person name="Roberto B."/>
            <person name="Veronica D.S."/>
            <person name="Fabio R."/>
            <person name="Monica P."/>
            <person name="Olivier J."/>
            <person name="Enrico T."/>
            <person name="Nicola S."/>
        </authorList>
    </citation>
    <scope>NUCLEOTIDE SEQUENCE [LARGE SCALE GENOMIC DNA]</scope>
    <source>
        <strain evidence="10 11">DSM 43505</strain>
    </source>
</reference>
<dbReference type="PANTHER" id="PTHR34405:SF3">
    <property type="entry name" value="CRISPR-ASSOCIATED ENDORIBONUCLEASE CAS2 3"/>
    <property type="match status" value="1"/>
</dbReference>
<dbReference type="Gene3D" id="3.30.70.240">
    <property type="match status" value="1"/>
</dbReference>
<dbReference type="SUPFAM" id="SSF143430">
    <property type="entry name" value="TTP0101/SSO1404-like"/>
    <property type="match status" value="1"/>
</dbReference>
<keyword evidence="8 9" id="KW-0051">Antiviral defense</keyword>
<evidence type="ECO:0000256" key="7">
    <source>
        <dbReference type="ARBA" id="ARBA00022842"/>
    </source>
</evidence>
<dbReference type="AlphaFoldDB" id="A0A1X1V2I5"/>
<evidence type="ECO:0000256" key="2">
    <source>
        <dbReference type="ARBA" id="ARBA00009959"/>
    </source>
</evidence>